<proteinExistence type="predicted"/>
<dbReference type="RefSeq" id="WP_218445064.1">
    <property type="nucleotide sequence ID" value="NZ_JAGSPA010000002.1"/>
</dbReference>
<dbReference type="EMBL" id="JAGSPA010000002">
    <property type="protein sequence ID" value="MBV7256427.1"/>
    <property type="molecule type" value="Genomic_DNA"/>
</dbReference>
<evidence type="ECO:0008006" key="4">
    <source>
        <dbReference type="Google" id="ProtNLM"/>
    </source>
</evidence>
<organism evidence="2 3">
    <name type="scientific">Pacificimonas pallii</name>
    <dbReference type="NCBI Taxonomy" id="2827236"/>
    <lineage>
        <taxon>Bacteria</taxon>
        <taxon>Pseudomonadati</taxon>
        <taxon>Pseudomonadota</taxon>
        <taxon>Alphaproteobacteria</taxon>
        <taxon>Sphingomonadales</taxon>
        <taxon>Sphingosinicellaceae</taxon>
        <taxon>Pacificimonas</taxon>
    </lineage>
</organism>
<sequence length="379" mass="41599">MKTIRTIALATALSLSLPATGAFAQALDRDVGVPLQEARSLAGQGNISAALQRVSRARAAANTAAERRKVAEMSAYVNTRAGRYSAAAKDLESIGASAAQLAPMYYSARNYDKAIEMGRRMGNTKGLTIVAQSYLKQEKSAEAAKIYEDLIARNGPQVQYLENLANAQFKMGEKQQYLATIERLIRQDPTPTRWRALLNNLKSESLTRDAKLALYKLLAETNNITRSEDYIEFAKLATVAQEPGVARRIVTRGIENEQLSSEDPQVQSIVNAAGNRHQQVVTQFSTLKPGPEGYFRAGNALFGEGKYEAAAVAYWKSYKMQREIKQSPFINQALIGIGISSLRAGKTDIAMKAFNMVQQDSAFNEVAALWKLYAETRSG</sequence>
<dbReference type="Pfam" id="PF13432">
    <property type="entry name" value="TPR_16"/>
    <property type="match status" value="1"/>
</dbReference>
<evidence type="ECO:0000313" key="2">
    <source>
        <dbReference type="EMBL" id="MBV7256427.1"/>
    </source>
</evidence>
<comment type="caution">
    <text evidence="2">The sequence shown here is derived from an EMBL/GenBank/DDBJ whole genome shotgun (WGS) entry which is preliminary data.</text>
</comment>
<evidence type="ECO:0000313" key="3">
    <source>
        <dbReference type="Proteomes" id="UP000722336"/>
    </source>
</evidence>
<dbReference type="SMART" id="SM00028">
    <property type="entry name" value="TPR"/>
    <property type="match status" value="3"/>
</dbReference>
<evidence type="ECO:0000256" key="1">
    <source>
        <dbReference type="SAM" id="SignalP"/>
    </source>
</evidence>
<feature type="chain" id="PRO_5046426110" description="Tetratricopeptide repeat protein" evidence="1">
    <location>
        <begin position="25"/>
        <end position="379"/>
    </location>
</feature>
<feature type="signal peptide" evidence="1">
    <location>
        <begin position="1"/>
        <end position="24"/>
    </location>
</feature>
<dbReference type="InterPro" id="IPR019734">
    <property type="entry name" value="TPR_rpt"/>
</dbReference>
<protein>
    <recommendedName>
        <fullName evidence="4">Tetratricopeptide repeat protein</fullName>
    </recommendedName>
</protein>
<keyword evidence="3" id="KW-1185">Reference proteome</keyword>
<reference evidence="2 3" key="1">
    <citation type="submission" date="2021-04" db="EMBL/GenBank/DDBJ databases">
        <authorList>
            <person name="Pira H."/>
            <person name="Risdian C."/>
            <person name="Wink J."/>
        </authorList>
    </citation>
    <scope>NUCLEOTIDE SEQUENCE [LARGE SCALE GENOMIC DNA]</scope>
    <source>
        <strain evidence="2 3">WHA3</strain>
    </source>
</reference>
<dbReference type="Proteomes" id="UP000722336">
    <property type="component" value="Unassembled WGS sequence"/>
</dbReference>
<name>A0ABS6SEZ0_9SPHN</name>
<gene>
    <name evidence="2" type="ORF">KCG44_06465</name>
</gene>
<keyword evidence="1" id="KW-0732">Signal</keyword>
<accession>A0ABS6SEZ0</accession>